<dbReference type="Proteomes" id="UP001479606">
    <property type="component" value="Unassembled WGS sequence"/>
</dbReference>
<sequence length="408" mass="46127">MKKPTSSSSVPPQNSVEGDQKLLAVEGYLKKRFEVRFNVVKEVVEWRSSGDATPFQLLDDYRLNSISRELTHNGCPMRPDSLYRLLASEFTPRVDPLHQYFTSLGPAPATGFIAQLAATVTVADPAVFANYLTKWLVAVAANALTDNGCQNHTCLVLTGGQGQFKTTFLELICPPVLAKQYLFTGKIHVESKDTQLLLSEYLFINIDDQLRTLNKQDENSLKTLITQPSVKVRRPYARLIAELPRRASFMGSVNGADFLTDPTGSRRFLPFEVEAIDIKAAKQVDIDGVWREAYQLWKNDYQYWFDESELEVVHTRNRQFQHDTPEYDLVAAHFKPGDTFLTLAQIKDHLQARSTTRTLQNKALGEALTRLGMPRKVQRFGKDLRVGGYHVEELMQAEWARASSSVLP</sequence>
<dbReference type="PANTHER" id="PTHR34985">
    <property type="entry name" value="SLR0554 PROTEIN"/>
    <property type="match status" value="1"/>
</dbReference>
<dbReference type="EMBL" id="JBCEVZ010000002">
    <property type="protein sequence ID" value="MEL5992863.1"/>
    <property type="molecule type" value="Genomic_DNA"/>
</dbReference>
<evidence type="ECO:0000313" key="3">
    <source>
        <dbReference type="Proteomes" id="UP001479606"/>
    </source>
</evidence>
<dbReference type="PANTHER" id="PTHR34985:SF1">
    <property type="entry name" value="SLR0554 PROTEIN"/>
    <property type="match status" value="1"/>
</dbReference>
<evidence type="ECO:0000259" key="1">
    <source>
        <dbReference type="Pfam" id="PF05272"/>
    </source>
</evidence>
<organism evidence="2 3">
    <name type="scientific">Hymenobacter segetis</name>
    <dbReference type="NCBI Taxonomy" id="2025509"/>
    <lineage>
        <taxon>Bacteria</taxon>
        <taxon>Pseudomonadati</taxon>
        <taxon>Bacteroidota</taxon>
        <taxon>Cytophagia</taxon>
        <taxon>Cytophagales</taxon>
        <taxon>Hymenobacteraceae</taxon>
        <taxon>Hymenobacter</taxon>
    </lineage>
</organism>
<dbReference type="InterPro" id="IPR007936">
    <property type="entry name" value="VapE-like_dom"/>
</dbReference>
<reference evidence="2 3" key="1">
    <citation type="journal article" date="2018" name="Arch. Microbiol.">
        <title>Hymenobacter segetis sp. nov., isolated from soil.</title>
        <authorList>
            <person name="Ten L.N."/>
            <person name="Lim S.J."/>
            <person name="Kim B.O."/>
            <person name="Kang I.K."/>
            <person name="Jung H.Y."/>
        </authorList>
    </citation>
    <scope>NUCLEOTIDE SEQUENCE [LARGE SCALE GENOMIC DNA]</scope>
    <source>
        <strain evidence="2 3">S7-3-11</strain>
    </source>
</reference>
<comment type="caution">
    <text evidence="2">The sequence shown here is derived from an EMBL/GenBank/DDBJ whole genome shotgun (WGS) entry which is preliminary data.</text>
</comment>
<protein>
    <submittedName>
        <fullName evidence="2">VapE domain-containing protein</fullName>
    </submittedName>
</protein>
<gene>
    <name evidence="2" type="ORF">AAFH49_01495</name>
</gene>
<evidence type="ECO:0000313" key="2">
    <source>
        <dbReference type="EMBL" id="MEL5992863.1"/>
    </source>
</evidence>
<keyword evidence="3" id="KW-1185">Reference proteome</keyword>
<accession>A0ABU9LQK2</accession>
<proteinExistence type="predicted"/>
<dbReference type="RefSeq" id="WP_342295452.1">
    <property type="nucleotide sequence ID" value="NZ_JBCEVZ010000002.1"/>
</dbReference>
<name>A0ABU9LQK2_9BACT</name>
<feature type="domain" description="Virulence-associated protein E-like" evidence="1">
    <location>
        <begin position="119"/>
        <end position="321"/>
    </location>
</feature>
<dbReference type="Pfam" id="PF05272">
    <property type="entry name" value="VapE-like_dom"/>
    <property type="match status" value="1"/>
</dbReference>